<comment type="caution">
    <text evidence="5">The sequence shown here is derived from an EMBL/GenBank/DDBJ whole genome shotgun (WGS) entry which is preliminary data.</text>
</comment>
<evidence type="ECO:0000313" key="5">
    <source>
        <dbReference type="EMBL" id="KAK2592408.1"/>
    </source>
</evidence>
<feature type="domain" description="Peptidase A1" evidence="4">
    <location>
        <begin position="78"/>
        <end position="374"/>
    </location>
</feature>
<evidence type="ECO:0000256" key="2">
    <source>
        <dbReference type="PIRSR" id="PIRSR601461-1"/>
    </source>
</evidence>
<dbReference type="Gene3D" id="2.40.70.10">
    <property type="entry name" value="Acid Proteases"/>
    <property type="match status" value="1"/>
</dbReference>
<feature type="chain" id="PRO_5042616632" description="Peptidase A1 domain-containing protein" evidence="3">
    <location>
        <begin position="18"/>
        <end position="374"/>
    </location>
</feature>
<dbReference type="AlphaFoldDB" id="A0AAJ0FV80"/>
<feature type="active site" evidence="2">
    <location>
        <position position="96"/>
    </location>
</feature>
<evidence type="ECO:0000259" key="4">
    <source>
        <dbReference type="PROSITE" id="PS51767"/>
    </source>
</evidence>
<dbReference type="EMBL" id="JASWJB010000268">
    <property type="protein sequence ID" value="KAK2592408.1"/>
    <property type="molecule type" value="Genomic_DNA"/>
</dbReference>
<keyword evidence="3" id="KW-0732">Signal</keyword>
<protein>
    <recommendedName>
        <fullName evidence="4">Peptidase A1 domain-containing protein</fullName>
    </recommendedName>
</protein>
<keyword evidence="6" id="KW-1185">Reference proteome</keyword>
<dbReference type="SUPFAM" id="SSF50630">
    <property type="entry name" value="Acid proteases"/>
    <property type="match status" value="1"/>
</dbReference>
<evidence type="ECO:0000313" key="6">
    <source>
        <dbReference type="Proteomes" id="UP001251528"/>
    </source>
</evidence>
<gene>
    <name evidence="5" type="ORF">QQS21_009891</name>
</gene>
<dbReference type="InterPro" id="IPR021109">
    <property type="entry name" value="Peptidase_aspartic_dom_sf"/>
</dbReference>
<dbReference type="PANTHER" id="PTHR47966:SF65">
    <property type="entry name" value="ASPARTIC-TYPE ENDOPEPTIDASE"/>
    <property type="match status" value="1"/>
</dbReference>
<dbReference type="GO" id="GO:0006508">
    <property type="term" value="P:proteolysis"/>
    <property type="evidence" value="ECO:0007669"/>
    <property type="project" value="InterPro"/>
</dbReference>
<feature type="signal peptide" evidence="3">
    <location>
        <begin position="1"/>
        <end position="17"/>
    </location>
</feature>
<dbReference type="PROSITE" id="PS51767">
    <property type="entry name" value="PEPTIDASE_A1"/>
    <property type="match status" value="1"/>
</dbReference>
<dbReference type="InterPro" id="IPR034164">
    <property type="entry name" value="Pepsin-like_dom"/>
</dbReference>
<comment type="similarity">
    <text evidence="1">Belongs to the peptidase A1 family.</text>
</comment>
<reference evidence="5" key="1">
    <citation type="submission" date="2023-06" db="EMBL/GenBank/DDBJ databases">
        <title>Conoideocrella luteorostrata (Hypocreales: Clavicipitaceae), a potential biocontrol fungus for elongate hemlock scale in United States Christmas tree production areas.</title>
        <authorList>
            <person name="Barrett H."/>
            <person name="Lovett B."/>
            <person name="Macias A.M."/>
            <person name="Stajich J.E."/>
            <person name="Kasson M.T."/>
        </authorList>
    </citation>
    <scope>NUCLEOTIDE SEQUENCE</scope>
    <source>
        <strain evidence="5">ARSEF 14590</strain>
    </source>
</reference>
<proteinExistence type="inferred from homology"/>
<dbReference type="PANTHER" id="PTHR47966">
    <property type="entry name" value="BETA-SITE APP-CLEAVING ENZYME, ISOFORM A-RELATED"/>
    <property type="match status" value="1"/>
</dbReference>
<sequence length="374" mass="40582">MALVKTVAFLLVSTALASPAQKKGGSNEAARSQNSLLQLPLFTVPIDPEVVSGNTPKREVSTGIDNYQYNGRWPVTALGVELNIGTPPQKVIIEPDTGSPILWVPGFTPKQNFNTSEGIFFQYRNSTSLHDLKKRGVIGYMSGSVTIDMVSDEVSIGGSLISNMTFGIGNMSHPRTRVSRYVGTMGLLPSSDQEDPEFILTKLRDKKLVKSRAFSIGLREKGKGALTFGGYDTSKFSGPLEKFSMVSNAFNHYIIKIDSLSFNKDNGSHELLLDKQSFKAEQMTIGLDSGSPLLSIPKAVANNFQKRLGDLWIGGHFLRRSLVVFDPDESSIWIARGADCGSSAVAIDDKVPSNVLGRCKNDGSETKPPANEGF</sequence>
<dbReference type="GO" id="GO:0004190">
    <property type="term" value="F:aspartic-type endopeptidase activity"/>
    <property type="evidence" value="ECO:0007669"/>
    <property type="project" value="InterPro"/>
</dbReference>
<name>A0AAJ0FV80_9HYPO</name>
<feature type="active site" evidence="2">
    <location>
        <position position="288"/>
    </location>
</feature>
<accession>A0AAJ0FV80</accession>
<dbReference type="PRINTS" id="PR00792">
    <property type="entry name" value="PEPSIN"/>
</dbReference>
<dbReference type="Proteomes" id="UP001251528">
    <property type="component" value="Unassembled WGS sequence"/>
</dbReference>
<dbReference type="InterPro" id="IPR033121">
    <property type="entry name" value="PEPTIDASE_A1"/>
</dbReference>
<evidence type="ECO:0000256" key="3">
    <source>
        <dbReference type="SAM" id="SignalP"/>
    </source>
</evidence>
<dbReference type="CDD" id="cd05471">
    <property type="entry name" value="pepsin_like"/>
    <property type="match status" value="1"/>
</dbReference>
<organism evidence="5 6">
    <name type="scientific">Conoideocrella luteorostrata</name>
    <dbReference type="NCBI Taxonomy" id="1105319"/>
    <lineage>
        <taxon>Eukaryota</taxon>
        <taxon>Fungi</taxon>
        <taxon>Dikarya</taxon>
        <taxon>Ascomycota</taxon>
        <taxon>Pezizomycotina</taxon>
        <taxon>Sordariomycetes</taxon>
        <taxon>Hypocreomycetidae</taxon>
        <taxon>Hypocreales</taxon>
        <taxon>Clavicipitaceae</taxon>
        <taxon>Conoideocrella</taxon>
    </lineage>
</organism>
<evidence type="ECO:0000256" key="1">
    <source>
        <dbReference type="ARBA" id="ARBA00007447"/>
    </source>
</evidence>
<dbReference type="Pfam" id="PF00026">
    <property type="entry name" value="Asp"/>
    <property type="match status" value="1"/>
</dbReference>
<dbReference type="InterPro" id="IPR001461">
    <property type="entry name" value="Aspartic_peptidase_A1"/>
</dbReference>